<proteinExistence type="predicted"/>
<evidence type="ECO:0000313" key="3">
    <source>
        <dbReference type="Proteomes" id="UP001470230"/>
    </source>
</evidence>
<keyword evidence="3" id="KW-1185">Reference proteome</keyword>
<dbReference type="EMBL" id="JAPFFF010000011">
    <property type="protein sequence ID" value="KAK8878667.1"/>
    <property type="molecule type" value="Genomic_DNA"/>
</dbReference>
<organism evidence="2 3">
    <name type="scientific">Tritrichomonas musculus</name>
    <dbReference type="NCBI Taxonomy" id="1915356"/>
    <lineage>
        <taxon>Eukaryota</taxon>
        <taxon>Metamonada</taxon>
        <taxon>Parabasalia</taxon>
        <taxon>Tritrichomonadida</taxon>
        <taxon>Tritrichomonadidae</taxon>
        <taxon>Tritrichomonas</taxon>
    </lineage>
</organism>
<sequence>MNKETLRANKQKALIQDTLRAAFRGTDGETPVLHPFVFAVQSLRREIEFMEPFTNPEMKAIFAQAEPAYNSAQQVLADSEDMIFGDNEVSPDADQQLLMVEYHLNILKVHRLLFTRQVEGYSLIPPATPSLQKQVIRTYEALGQLSNVLSSNSKVPKPPALKKTDTYKSRKVISRNSATDKEPPLDLPNRVSPFITDGSKKSTVSIDGVLWPRYV</sequence>
<evidence type="ECO:0000313" key="2">
    <source>
        <dbReference type="EMBL" id="KAK8878667.1"/>
    </source>
</evidence>
<reference evidence="2 3" key="1">
    <citation type="submission" date="2024-04" db="EMBL/GenBank/DDBJ databases">
        <title>Tritrichomonas musculus Genome.</title>
        <authorList>
            <person name="Alves-Ferreira E."/>
            <person name="Grigg M."/>
            <person name="Lorenzi H."/>
            <person name="Galac M."/>
        </authorList>
    </citation>
    <scope>NUCLEOTIDE SEQUENCE [LARGE SCALE GENOMIC DNA]</scope>
    <source>
        <strain evidence="2 3">EAF2021</strain>
    </source>
</reference>
<dbReference type="Proteomes" id="UP001470230">
    <property type="component" value="Unassembled WGS sequence"/>
</dbReference>
<evidence type="ECO:0000256" key="1">
    <source>
        <dbReference type="SAM" id="MobiDB-lite"/>
    </source>
</evidence>
<gene>
    <name evidence="2" type="ORF">M9Y10_005447</name>
</gene>
<name>A0ABR2JL75_9EUKA</name>
<feature type="region of interest" description="Disordered" evidence="1">
    <location>
        <begin position="153"/>
        <end position="192"/>
    </location>
</feature>
<protein>
    <submittedName>
        <fullName evidence="2">Uncharacterized protein</fullName>
    </submittedName>
</protein>
<accession>A0ABR2JL75</accession>
<comment type="caution">
    <text evidence="2">The sequence shown here is derived from an EMBL/GenBank/DDBJ whole genome shotgun (WGS) entry which is preliminary data.</text>
</comment>